<evidence type="ECO:0000256" key="8">
    <source>
        <dbReference type="SAM" id="Phobius"/>
    </source>
</evidence>
<keyword evidence="3 6" id="KW-0479">Metal-binding</keyword>
<proteinExistence type="inferred from homology"/>
<keyword evidence="8" id="KW-1133">Transmembrane helix</keyword>
<dbReference type="InterPro" id="IPR017972">
    <property type="entry name" value="Cyt_P450_CS"/>
</dbReference>
<dbReference type="PANTHER" id="PTHR24305">
    <property type="entry name" value="CYTOCHROME P450"/>
    <property type="match status" value="1"/>
</dbReference>
<keyword evidence="8" id="KW-0812">Transmembrane</keyword>
<dbReference type="InterPro" id="IPR050121">
    <property type="entry name" value="Cytochrome_P450_monoxygenase"/>
</dbReference>
<organism evidence="9 10">
    <name type="scientific">Exophiala viscosa</name>
    <dbReference type="NCBI Taxonomy" id="2486360"/>
    <lineage>
        <taxon>Eukaryota</taxon>
        <taxon>Fungi</taxon>
        <taxon>Dikarya</taxon>
        <taxon>Ascomycota</taxon>
        <taxon>Pezizomycotina</taxon>
        <taxon>Eurotiomycetes</taxon>
        <taxon>Chaetothyriomycetidae</taxon>
        <taxon>Chaetothyriales</taxon>
        <taxon>Herpotrichiellaceae</taxon>
        <taxon>Exophiala</taxon>
    </lineage>
</organism>
<keyword evidence="4 6" id="KW-0560">Oxidoreductase</keyword>
<comment type="similarity">
    <text evidence="2 6">Belongs to the cytochrome P450 family.</text>
</comment>
<evidence type="ECO:0000256" key="6">
    <source>
        <dbReference type="RuleBase" id="RU000461"/>
    </source>
</evidence>
<dbReference type="InterPro" id="IPR001128">
    <property type="entry name" value="Cyt_P450"/>
</dbReference>
<evidence type="ECO:0000256" key="3">
    <source>
        <dbReference type="ARBA" id="ARBA00022723"/>
    </source>
</evidence>
<dbReference type="CDD" id="cd11070">
    <property type="entry name" value="CYP56-like"/>
    <property type="match status" value="1"/>
</dbReference>
<evidence type="ECO:0000256" key="7">
    <source>
        <dbReference type="SAM" id="MobiDB-lite"/>
    </source>
</evidence>
<dbReference type="Pfam" id="PF00067">
    <property type="entry name" value="p450"/>
    <property type="match status" value="1"/>
</dbReference>
<dbReference type="Gene3D" id="1.10.630.10">
    <property type="entry name" value="Cytochrome P450"/>
    <property type="match status" value="1"/>
</dbReference>
<keyword evidence="10" id="KW-1185">Reference proteome</keyword>
<sequence>MYVINLESNAGNVSCLRHDWWILSCMAGPVISGTFLDGAVSRFPILNYIHLSTKHSFLEHDFVLYISALTDSAGVMFLLVFLSLILAYFLWALVRLFNNYQEAKKIGLPIIILPVDPASPLWMFTKDYLRPVLTQLPFGLGTWAGRAEVGWTYSERYSVHAKHGDAFILVSPGENDITLADPAATEDVMRRRNDFIKNPAMYGMLNIYGENVDTVNGKLWDRHRKITVPPFNEQNSALVWRESAEQADQMLEVWSGKASVTSTQPDIHAVALNVLCGAGFGLHSSFVDATVDRDAQSRDPSKRLGDPKRQRLGYRESLQMLLANILPLVILGLTKRSRFPEWLYFGSLAKLSIAYDEFKGYMGEMLAREKMAFEQGDLTRHNLMSALVRASMSEQPPPGSSSNEHSMKGPTKSTLTSGFTDDEVYGNLFIFNLAGHDTTAATLHFAITLLAANPRWQSWIAEEIDAVRNADGTGTFYYEETFPKLTRVLALMYETLRLYGPVVVIPRYTGDTPQRLVIQGKERIVPARTTVSLNVAALNTHPKYWGNDPLVFRPDRWTVSDNSGTSSNDNNDSDVSWFQPVPGSFIPWSHGPRVCPGRKFSQVEFTRVMFGLFSHGTRVEVVRQGSETEIEAQARVMRVVNEAKLEVTLKMVGADRAALKWVKKDSLES</sequence>
<dbReference type="Proteomes" id="UP001203852">
    <property type="component" value="Unassembled WGS sequence"/>
</dbReference>
<evidence type="ECO:0000256" key="5">
    <source>
        <dbReference type="ARBA" id="ARBA00023004"/>
    </source>
</evidence>
<evidence type="ECO:0000313" key="10">
    <source>
        <dbReference type="Proteomes" id="UP001203852"/>
    </source>
</evidence>
<evidence type="ECO:0000256" key="1">
    <source>
        <dbReference type="ARBA" id="ARBA00001971"/>
    </source>
</evidence>
<feature type="region of interest" description="Disordered" evidence="7">
    <location>
        <begin position="391"/>
        <end position="413"/>
    </location>
</feature>
<dbReference type="PROSITE" id="PS00086">
    <property type="entry name" value="CYTOCHROME_P450"/>
    <property type="match status" value="1"/>
</dbReference>
<protein>
    <submittedName>
        <fullName evidence="9">Cytochrome P450, family 5, subfamily A</fullName>
    </submittedName>
</protein>
<dbReference type="EMBL" id="MU404354">
    <property type="protein sequence ID" value="KAI1613371.1"/>
    <property type="molecule type" value="Genomic_DNA"/>
</dbReference>
<dbReference type="PANTHER" id="PTHR24305:SF166">
    <property type="entry name" value="CYTOCHROME P450 12A4, MITOCHONDRIAL-RELATED"/>
    <property type="match status" value="1"/>
</dbReference>
<dbReference type="AlphaFoldDB" id="A0AAN6IDE6"/>
<dbReference type="InterPro" id="IPR036396">
    <property type="entry name" value="Cyt_P450_sf"/>
</dbReference>
<feature type="transmembrane region" description="Helical" evidence="8">
    <location>
        <begin position="106"/>
        <end position="124"/>
    </location>
</feature>
<dbReference type="GO" id="GO:0020037">
    <property type="term" value="F:heme binding"/>
    <property type="evidence" value="ECO:0007669"/>
    <property type="project" value="InterPro"/>
</dbReference>
<keyword evidence="5 6" id="KW-0408">Iron</keyword>
<evidence type="ECO:0000313" key="9">
    <source>
        <dbReference type="EMBL" id="KAI1613371.1"/>
    </source>
</evidence>
<keyword evidence="6" id="KW-0503">Monooxygenase</keyword>
<feature type="transmembrane region" description="Helical" evidence="8">
    <location>
        <begin position="20"/>
        <end position="41"/>
    </location>
</feature>
<comment type="cofactor">
    <cofactor evidence="1">
        <name>heme</name>
        <dbReference type="ChEBI" id="CHEBI:30413"/>
    </cofactor>
</comment>
<comment type="caution">
    <text evidence="9">The sequence shown here is derived from an EMBL/GenBank/DDBJ whole genome shotgun (WGS) entry which is preliminary data.</text>
</comment>
<feature type="transmembrane region" description="Helical" evidence="8">
    <location>
        <begin position="62"/>
        <end position="94"/>
    </location>
</feature>
<name>A0AAN6IDE6_9EURO</name>
<reference evidence="9" key="1">
    <citation type="journal article" date="2022" name="bioRxiv">
        <title>Deciphering the potential niche of two novel black yeast fungi from a biological soil crust based on their genomes, phenotypes, and melanin regulation.</title>
        <authorList>
            <consortium name="DOE Joint Genome Institute"/>
            <person name="Carr E.C."/>
            <person name="Barton Q."/>
            <person name="Grambo S."/>
            <person name="Sullivan M."/>
            <person name="Renfro C.M."/>
            <person name="Kuo A."/>
            <person name="Pangilinan J."/>
            <person name="Lipzen A."/>
            <person name="Keymanesh K."/>
            <person name="Savage E."/>
            <person name="Barry K."/>
            <person name="Grigoriev I.V."/>
            <person name="Riekhof W.R."/>
            <person name="Harris S.S."/>
        </authorList>
    </citation>
    <scope>NUCLEOTIDE SEQUENCE</scope>
    <source>
        <strain evidence="9">JF 03-4F</strain>
    </source>
</reference>
<dbReference type="GO" id="GO:0004497">
    <property type="term" value="F:monooxygenase activity"/>
    <property type="evidence" value="ECO:0007669"/>
    <property type="project" value="UniProtKB-KW"/>
</dbReference>
<evidence type="ECO:0000256" key="2">
    <source>
        <dbReference type="ARBA" id="ARBA00010617"/>
    </source>
</evidence>
<dbReference type="PRINTS" id="PR00385">
    <property type="entry name" value="P450"/>
</dbReference>
<gene>
    <name evidence="9" type="ORF">EDD36DRAFT_465498</name>
</gene>
<evidence type="ECO:0000256" key="4">
    <source>
        <dbReference type="ARBA" id="ARBA00023002"/>
    </source>
</evidence>
<accession>A0AAN6IDE6</accession>
<dbReference type="GO" id="GO:0005506">
    <property type="term" value="F:iron ion binding"/>
    <property type="evidence" value="ECO:0007669"/>
    <property type="project" value="InterPro"/>
</dbReference>
<dbReference type="SUPFAM" id="SSF48264">
    <property type="entry name" value="Cytochrome P450"/>
    <property type="match status" value="1"/>
</dbReference>
<keyword evidence="6" id="KW-0349">Heme</keyword>
<keyword evidence="8" id="KW-0472">Membrane</keyword>
<dbReference type="GO" id="GO:0016705">
    <property type="term" value="F:oxidoreductase activity, acting on paired donors, with incorporation or reduction of molecular oxygen"/>
    <property type="evidence" value="ECO:0007669"/>
    <property type="project" value="InterPro"/>
</dbReference>